<dbReference type="InterPro" id="IPR027477">
    <property type="entry name" value="Succ_DH/fumarate_Rdtase_cat_sf"/>
</dbReference>
<dbReference type="PANTHER" id="PTHR43400:SF7">
    <property type="entry name" value="FAD-DEPENDENT OXIDOREDUCTASE 2 FAD BINDING DOMAIN-CONTAINING PROTEIN"/>
    <property type="match status" value="1"/>
</dbReference>
<reference evidence="7" key="3">
    <citation type="journal article" date="2019" name="Microbiol. Resour. Announc.">
        <title>Draft Genome Sequences of Type Strains of Gordonibacter faecihominis, Paraeggerthella hongkongensis, Parvibacter caecicola,Slackia equolifaciens, Slackia faecicanis, and Slackia isoflavoniconvertens.</title>
        <authorList>
            <person name="Danylec N."/>
            <person name="Stoll D.A."/>
            <person name="Dotsch A."/>
            <person name="Huch M."/>
        </authorList>
    </citation>
    <scope>NUCLEOTIDE SEQUENCE</scope>
    <source>
        <strain evidence="7">DSM 16107</strain>
    </source>
</reference>
<evidence type="ECO:0000259" key="5">
    <source>
        <dbReference type="Pfam" id="PF00890"/>
    </source>
</evidence>
<organism evidence="7 9">
    <name type="scientific">Eggerthella sinensis</name>
    <dbReference type="NCBI Taxonomy" id="242230"/>
    <lineage>
        <taxon>Bacteria</taxon>
        <taxon>Bacillati</taxon>
        <taxon>Actinomycetota</taxon>
        <taxon>Coriobacteriia</taxon>
        <taxon>Eggerthellales</taxon>
        <taxon>Eggerthellaceae</taxon>
        <taxon>Eggerthella</taxon>
    </lineage>
</organism>
<dbReference type="SUPFAM" id="SSF56425">
    <property type="entry name" value="Succinate dehydrogenase/fumarate reductase flavoprotein, catalytic domain"/>
    <property type="match status" value="1"/>
</dbReference>
<evidence type="ECO:0000256" key="3">
    <source>
        <dbReference type="ARBA" id="ARBA00022827"/>
    </source>
</evidence>
<evidence type="ECO:0000313" key="9">
    <source>
        <dbReference type="Proteomes" id="UP000270112"/>
    </source>
</evidence>
<comment type="caution">
    <text evidence="7">The sequence shown here is derived from an EMBL/GenBank/DDBJ whole genome shotgun (WGS) entry which is preliminary data.</text>
</comment>
<evidence type="ECO:0000313" key="8">
    <source>
        <dbReference type="Proteomes" id="UP000253817"/>
    </source>
</evidence>
<dbReference type="EMBL" id="QICC01000021">
    <property type="protein sequence ID" value="RNM42016.1"/>
    <property type="molecule type" value="Genomic_DNA"/>
</dbReference>
<keyword evidence="4" id="KW-0560">Oxidoreductase</keyword>
<evidence type="ECO:0000256" key="4">
    <source>
        <dbReference type="ARBA" id="ARBA00023002"/>
    </source>
</evidence>
<dbReference type="InterPro" id="IPR006311">
    <property type="entry name" value="TAT_signal"/>
</dbReference>
<dbReference type="PROSITE" id="PS51257">
    <property type="entry name" value="PROKAR_LIPOPROTEIN"/>
    <property type="match status" value="1"/>
</dbReference>
<protein>
    <submittedName>
        <fullName evidence="7">FAD-binding dehydrogenase</fullName>
    </submittedName>
</protein>
<evidence type="ECO:0000256" key="1">
    <source>
        <dbReference type="ARBA" id="ARBA00001974"/>
    </source>
</evidence>
<evidence type="ECO:0000313" key="6">
    <source>
        <dbReference type="EMBL" id="RDB71517.1"/>
    </source>
</evidence>
<evidence type="ECO:0000256" key="2">
    <source>
        <dbReference type="ARBA" id="ARBA00022630"/>
    </source>
</evidence>
<reference evidence="9" key="2">
    <citation type="submission" date="2018-05" db="EMBL/GenBank/DDBJ databases">
        <title>Genome Sequencing of selected type strains of the family Eggerthellaceae.</title>
        <authorList>
            <person name="Danylec N."/>
            <person name="Stoll D.A."/>
            <person name="Doetsch A."/>
            <person name="Huch M."/>
        </authorList>
    </citation>
    <scope>NUCLEOTIDE SEQUENCE [LARGE SCALE GENOMIC DNA]</scope>
    <source>
        <strain evidence="9">DSM 16107</strain>
    </source>
</reference>
<name>A0A3N0IZ62_9ACTN</name>
<accession>A0A3N0IZ62</accession>
<dbReference type="Proteomes" id="UP000270112">
    <property type="component" value="Unassembled WGS sequence"/>
</dbReference>
<dbReference type="SUPFAM" id="SSF51905">
    <property type="entry name" value="FAD/NAD(P)-binding domain"/>
    <property type="match status" value="1"/>
</dbReference>
<keyword evidence="8" id="KW-1185">Reference proteome</keyword>
<dbReference type="Proteomes" id="UP000253817">
    <property type="component" value="Unassembled WGS sequence"/>
</dbReference>
<dbReference type="InterPro" id="IPR003953">
    <property type="entry name" value="FAD-dep_OxRdtase_2_FAD-bd"/>
</dbReference>
<dbReference type="InterPro" id="IPR036188">
    <property type="entry name" value="FAD/NAD-bd_sf"/>
</dbReference>
<dbReference type="Pfam" id="PF00890">
    <property type="entry name" value="FAD_binding_2"/>
    <property type="match status" value="1"/>
</dbReference>
<dbReference type="InterPro" id="IPR050315">
    <property type="entry name" value="FAD-oxidoreductase_2"/>
</dbReference>
<dbReference type="GO" id="GO:0033765">
    <property type="term" value="F:steroid dehydrogenase activity, acting on the CH-CH group of donors"/>
    <property type="evidence" value="ECO:0007669"/>
    <property type="project" value="UniProtKB-ARBA"/>
</dbReference>
<sequence length="555" mass="59613">MSELTRRNFLRGAALVAGTGALAGLAGCSAAGAKDAPQAAAETVTWDEEFDVVVVGAGLAGASAAVALALEGSGETCLLIEKGTSPLGSGNSPFSGGSVIYTDPEHKDGCLKYWKDLRGSFTTTPDDVLETFVDYMASTVDFMKQAGAKEEDFTLFEPGKAHLLNEGGSDAEYSGNSIISCWPEYPEFETSTSVGRLIFSGAEMKTVSIFMLSAVQSHDDVITMKTGAALTQLVQDPETKAILGAVYDDGGKPVAVKANKGVIMCLGGFERNPAMLQDYLSISSAHHLAGDCDTGDGFKICADIGADFWHMNSMAGTWNGAMKFDGSAHAPWFTLGRQYGITVGVHGRRYYMDVDYVVSQSWYDYAQGEADIATTTSCRHGHYNFGGEWPHVVLPATSWFVFDQANMENAVRGGVGVLTENDPVEDGWAVKADTIEELAALIDVPADELVQTVAVWNDCCDKGVDYQFYRSPDWQYPVAEPPFYAIRCEPEFINTDGGPVRNAKAQILDREGEPIPNLYSSGEFGSVWCNMYQGGGNLSECVNFSRIAVDTILGK</sequence>
<feature type="domain" description="FAD-dependent oxidoreductase 2 FAD-binding" evidence="5">
    <location>
        <begin position="51"/>
        <end position="537"/>
    </location>
</feature>
<dbReference type="RefSeq" id="WP_114545024.1">
    <property type="nucleotide sequence ID" value="NZ_PPTT01000002.1"/>
</dbReference>
<dbReference type="EMBL" id="PPTT01000002">
    <property type="protein sequence ID" value="RDB71517.1"/>
    <property type="molecule type" value="Genomic_DNA"/>
</dbReference>
<evidence type="ECO:0000313" key="7">
    <source>
        <dbReference type="EMBL" id="RNM42016.1"/>
    </source>
</evidence>
<dbReference type="AlphaFoldDB" id="A0A3N0IZ62"/>
<comment type="cofactor">
    <cofactor evidence="1">
        <name>FAD</name>
        <dbReference type="ChEBI" id="CHEBI:57692"/>
    </cofactor>
</comment>
<dbReference type="OrthoDB" id="3171070at2"/>
<dbReference type="PROSITE" id="PS51318">
    <property type="entry name" value="TAT"/>
    <property type="match status" value="1"/>
</dbReference>
<reference evidence="6 8" key="1">
    <citation type="journal article" date="2018" name="Elife">
        <title>Discovery and characterization of a prevalent human gut bacterial enzyme sufficient for the inactivation of a family of plant toxins.</title>
        <authorList>
            <person name="Koppel N."/>
            <person name="Bisanz J.E."/>
            <person name="Pandelia M.E."/>
            <person name="Turnbaugh P.J."/>
            <person name="Balskus E.P."/>
        </authorList>
    </citation>
    <scope>NUCLEOTIDE SEQUENCE [LARGE SCALE GENOMIC DNA]</scope>
    <source>
        <strain evidence="6 8">DSM 16107</strain>
    </source>
</reference>
<dbReference type="PANTHER" id="PTHR43400">
    <property type="entry name" value="FUMARATE REDUCTASE"/>
    <property type="match status" value="1"/>
</dbReference>
<keyword evidence="2" id="KW-0285">Flavoprotein</keyword>
<dbReference type="Gene3D" id="3.90.700.10">
    <property type="entry name" value="Succinate dehydrogenase/fumarate reductase flavoprotein, catalytic domain"/>
    <property type="match status" value="1"/>
</dbReference>
<proteinExistence type="predicted"/>
<dbReference type="Gene3D" id="3.50.50.60">
    <property type="entry name" value="FAD/NAD(P)-binding domain"/>
    <property type="match status" value="1"/>
</dbReference>
<keyword evidence="3" id="KW-0274">FAD</keyword>
<gene>
    <name evidence="6" type="ORF">C1876_01840</name>
    <name evidence="7" type="ORF">DMP09_06920</name>
</gene>